<protein>
    <recommendedName>
        <fullName evidence="3">Multidrug export protein MepA</fullName>
    </recommendedName>
</protein>
<feature type="transmembrane region" description="Helical" evidence="10">
    <location>
        <begin position="241"/>
        <end position="265"/>
    </location>
</feature>
<feature type="transmembrane region" description="Helical" evidence="10">
    <location>
        <begin position="427"/>
        <end position="444"/>
    </location>
</feature>
<dbReference type="PATRIC" id="fig|467210.3.peg.2737"/>
<feature type="transmembrane region" description="Helical" evidence="10">
    <location>
        <begin position="170"/>
        <end position="193"/>
    </location>
</feature>
<name>A0A133ZBP2_9FIRM</name>
<dbReference type="OrthoDB" id="9811110at2"/>
<dbReference type="GO" id="GO:0015297">
    <property type="term" value="F:antiporter activity"/>
    <property type="evidence" value="ECO:0007669"/>
    <property type="project" value="InterPro"/>
</dbReference>
<evidence type="ECO:0000256" key="8">
    <source>
        <dbReference type="ARBA" id="ARBA00023136"/>
    </source>
</evidence>
<sequence length="449" mass="48529">MDNMSVLDRQYKEMTETSVEKLILRLSVPTIISMLVTNIYNMADTFFVGKLGTSASAAIGIVFSLMTINQALGFMCGHGCGSNISRKLGNKQGDEAIKFASTGFFMSLFLGVLIMIIGIIFMEPLLRIMGSTDTIMPYAKSYGICILLSAPFMTGSCVLNNVLRYEGKAALAMVGLTLGGVLNIIGDPIFIFVFNMGTLGAGISTAVSQVISFFVLLAMFGGDRTVSRLRFSAISWDIKDILNILYTGLPSLIRQGMMSVSTMVLNYMSMPYGDAAIAAMSIVSRVCNFIFAIALGISQGFQPVSAFNYGAKKFKRVKRAFIFCCGLSMIILGVLSVLSLIFSGHIIGLFRDDADVISVGTFALRAQCIVLFISPITLAASMMFQGAGENLASSIASFLRSGITFIPMVAILPRFFGIYGIQLAQPVADVISFVIVMPLILRFFKKINA</sequence>
<evidence type="ECO:0000256" key="7">
    <source>
        <dbReference type="ARBA" id="ARBA00022989"/>
    </source>
</evidence>
<feature type="transmembrane region" description="Helical" evidence="10">
    <location>
        <begin position="55"/>
        <end position="75"/>
    </location>
</feature>
<proteinExistence type="inferred from homology"/>
<evidence type="ECO:0000313" key="12">
    <source>
        <dbReference type="Proteomes" id="UP000070394"/>
    </source>
</evidence>
<dbReference type="InterPro" id="IPR048279">
    <property type="entry name" value="MdtK-like"/>
</dbReference>
<dbReference type="GO" id="GO:0046677">
    <property type="term" value="P:response to antibiotic"/>
    <property type="evidence" value="ECO:0007669"/>
    <property type="project" value="UniProtKB-KW"/>
</dbReference>
<dbReference type="RefSeq" id="WP_060932281.1">
    <property type="nucleotide sequence ID" value="NZ_KQ959850.1"/>
</dbReference>
<organism evidence="11 12">
    <name type="scientific">Lachnoanaerobaculum saburreum</name>
    <dbReference type="NCBI Taxonomy" id="467210"/>
    <lineage>
        <taxon>Bacteria</taxon>
        <taxon>Bacillati</taxon>
        <taxon>Bacillota</taxon>
        <taxon>Clostridia</taxon>
        <taxon>Lachnospirales</taxon>
        <taxon>Lachnospiraceae</taxon>
        <taxon>Lachnoanaerobaculum</taxon>
    </lineage>
</organism>
<dbReference type="CDD" id="cd13143">
    <property type="entry name" value="MATE_MepA_like"/>
    <property type="match status" value="1"/>
</dbReference>
<evidence type="ECO:0000256" key="4">
    <source>
        <dbReference type="ARBA" id="ARBA00022448"/>
    </source>
</evidence>
<dbReference type="PIRSF" id="PIRSF006603">
    <property type="entry name" value="DinF"/>
    <property type="match status" value="1"/>
</dbReference>
<keyword evidence="12" id="KW-1185">Reference proteome</keyword>
<feature type="transmembrane region" description="Helical" evidence="10">
    <location>
        <begin position="199"/>
        <end position="220"/>
    </location>
</feature>
<feature type="transmembrane region" description="Helical" evidence="10">
    <location>
        <begin position="320"/>
        <end position="342"/>
    </location>
</feature>
<keyword evidence="5" id="KW-1003">Cell membrane</keyword>
<dbReference type="InterPro" id="IPR002528">
    <property type="entry name" value="MATE_fam"/>
</dbReference>
<dbReference type="EMBL" id="LSDA01000145">
    <property type="protein sequence ID" value="KXB52842.1"/>
    <property type="molecule type" value="Genomic_DNA"/>
</dbReference>
<reference evidence="12" key="1">
    <citation type="submission" date="2016-01" db="EMBL/GenBank/DDBJ databases">
        <authorList>
            <person name="Mitreva M."/>
            <person name="Pepin K.H."/>
            <person name="Mihindukulasuriya K.A."/>
            <person name="Fulton R."/>
            <person name="Fronick C."/>
            <person name="O'Laughlin M."/>
            <person name="Miner T."/>
            <person name="Herter B."/>
            <person name="Rosa B.A."/>
            <person name="Cordes M."/>
            <person name="Tomlinson C."/>
            <person name="Wollam A."/>
            <person name="Palsikar V.B."/>
            <person name="Mardis E.R."/>
            <person name="Wilson R.K."/>
        </authorList>
    </citation>
    <scope>NUCLEOTIDE SEQUENCE [LARGE SCALE GENOMIC DNA]</scope>
    <source>
        <strain evidence="12">DNF00896</strain>
    </source>
</reference>
<feature type="transmembrane region" description="Helical" evidence="10">
    <location>
        <begin position="141"/>
        <end position="163"/>
    </location>
</feature>
<feature type="transmembrane region" description="Helical" evidence="10">
    <location>
        <begin position="362"/>
        <end position="386"/>
    </location>
</feature>
<comment type="caution">
    <text evidence="11">The sequence shown here is derived from an EMBL/GenBank/DDBJ whole genome shotgun (WGS) entry which is preliminary data.</text>
</comment>
<dbReference type="GO" id="GO:0042910">
    <property type="term" value="F:xenobiotic transmembrane transporter activity"/>
    <property type="evidence" value="ECO:0007669"/>
    <property type="project" value="InterPro"/>
</dbReference>
<dbReference type="STRING" id="467210.HMPREF1866_02760"/>
<evidence type="ECO:0000256" key="6">
    <source>
        <dbReference type="ARBA" id="ARBA00022692"/>
    </source>
</evidence>
<dbReference type="NCBIfam" id="TIGR00797">
    <property type="entry name" value="matE"/>
    <property type="match status" value="1"/>
</dbReference>
<evidence type="ECO:0000256" key="1">
    <source>
        <dbReference type="ARBA" id="ARBA00004651"/>
    </source>
</evidence>
<dbReference type="PANTHER" id="PTHR43823">
    <property type="entry name" value="SPORULATION PROTEIN YKVU"/>
    <property type="match status" value="1"/>
</dbReference>
<feature type="transmembrane region" description="Helical" evidence="10">
    <location>
        <begin position="398"/>
        <end position="421"/>
    </location>
</feature>
<keyword evidence="8 10" id="KW-0472">Membrane</keyword>
<comment type="similarity">
    <text evidence="2">Belongs to the multi antimicrobial extrusion (MATE) (TC 2.A.66.1) family. MepA subfamily.</text>
</comment>
<evidence type="ECO:0000313" key="11">
    <source>
        <dbReference type="EMBL" id="KXB52842.1"/>
    </source>
</evidence>
<gene>
    <name evidence="11" type="ORF">HMPREF1866_02760</name>
</gene>
<feature type="transmembrane region" description="Helical" evidence="10">
    <location>
        <begin position="96"/>
        <end position="121"/>
    </location>
</feature>
<keyword evidence="4" id="KW-0813">Transport</keyword>
<keyword evidence="7 10" id="KW-1133">Transmembrane helix</keyword>
<keyword evidence="6 10" id="KW-0812">Transmembrane</keyword>
<dbReference type="Proteomes" id="UP000070394">
    <property type="component" value="Unassembled WGS sequence"/>
</dbReference>
<evidence type="ECO:0000256" key="9">
    <source>
        <dbReference type="ARBA" id="ARBA00023251"/>
    </source>
</evidence>
<evidence type="ECO:0000256" key="10">
    <source>
        <dbReference type="SAM" id="Phobius"/>
    </source>
</evidence>
<keyword evidence="9" id="KW-0046">Antibiotic resistance</keyword>
<dbReference type="PANTHER" id="PTHR43823:SF3">
    <property type="entry name" value="MULTIDRUG EXPORT PROTEIN MEPA"/>
    <property type="match status" value="1"/>
</dbReference>
<accession>A0A133ZBP2</accession>
<dbReference type="InterPro" id="IPR045070">
    <property type="entry name" value="MATE_MepA-like"/>
</dbReference>
<dbReference type="AlphaFoldDB" id="A0A133ZBP2"/>
<feature type="transmembrane region" description="Helical" evidence="10">
    <location>
        <begin position="22"/>
        <end position="43"/>
    </location>
</feature>
<dbReference type="InterPro" id="IPR051327">
    <property type="entry name" value="MATE_MepA_subfamily"/>
</dbReference>
<feature type="transmembrane region" description="Helical" evidence="10">
    <location>
        <begin position="277"/>
        <end position="299"/>
    </location>
</feature>
<evidence type="ECO:0000256" key="2">
    <source>
        <dbReference type="ARBA" id="ARBA00008417"/>
    </source>
</evidence>
<dbReference type="GO" id="GO:0005886">
    <property type="term" value="C:plasma membrane"/>
    <property type="evidence" value="ECO:0007669"/>
    <property type="project" value="UniProtKB-SubCell"/>
</dbReference>
<evidence type="ECO:0000256" key="5">
    <source>
        <dbReference type="ARBA" id="ARBA00022475"/>
    </source>
</evidence>
<dbReference type="Pfam" id="PF01554">
    <property type="entry name" value="MatE"/>
    <property type="match status" value="2"/>
</dbReference>
<evidence type="ECO:0000256" key="3">
    <source>
        <dbReference type="ARBA" id="ARBA00022106"/>
    </source>
</evidence>
<comment type="subcellular location">
    <subcellularLocation>
        <location evidence="1">Cell membrane</location>
        <topology evidence="1">Multi-pass membrane protein</topology>
    </subcellularLocation>
</comment>